<evidence type="ECO:0000313" key="3">
    <source>
        <dbReference type="Proteomes" id="UP000215931"/>
    </source>
</evidence>
<evidence type="ECO:0000256" key="1">
    <source>
        <dbReference type="SAM" id="SignalP"/>
    </source>
</evidence>
<accession>A0A271KH97</accession>
<dbReference type="EMBL" id="NPKH01000020">
    <property type="protein sequence ID" value="PAP95201.1"/>
    <property type="molecule type" value="Genomic_DNA"/>
</dbReference>
<dbReference type="AlphaFoldDB" id="A0A271KH97"/>
<name>A0A271KH97_9HYPH</name>
<feature type="signal peptide" evidence="1">
    <location>
        <begin position="1"/>
        <end position="27"/>
    </location>
</feature>
<proteinExistence type="predicted"/>
<comment type="caution">
    <text evidence="2">The sequence shown here is derived from an EMBL/GenBank/DDBJ whole genome shotgun (WGS) entry which is preliminary data.</text>
</comment>
<keyword evidence="3" id="KW-1185">Reference proteome</keyword>
<organism evidence="2 3">
    <name type="scientific">Mesorhizobium wenxiniae</name>
    <dbReference type="NCBI Taxonomy" id="2014805"/>
    <lineage>
        <taxon>Bacteria</taxon>
        <taxon>Pseudomonadati</taxon>
        <taxon>Pseudomonadota</taxon>
        <taxon>Alphaproteobacteria</taxon>
        <taxon>Hyphomicrobiales</taxon>
        <taxon>Phyllobacteriaceae</taxon>
        <taxon>Mesorhizobium</taxon>
    </lineage>
</organism>
<dbReference type="OrthoDB" id="8385825at2"/>
<dbReference type="Proteomes" id="UP000215931">
    <property type="component" value="Unassembled WGS sequence"/>
</dbReference>
<evidence type="ECO:0000313" key="2">
    <source>
        <dbReference type="EMBL" id="PAP95201.1"/>
    </source>
</evidence>
<sequence length="101" mass="11558">MRRLLFACFGLASSFFVPVASPIPAHAVTINIEIGTSLNNGRAITCRDGERILRNRGFRDIRRVDCRGRFFVYRARRGLGRFEIAVSAHNGRVVDLRRLRR</sequence>
<protein>
    <recommendedName>
        <fullName evidence="4">PepSY domain-containing protein</fullName>
    </recommendedName>
</protein>
<feature type="chain" id="PRO_5012470515" description="PepSY domain-containing protein" evidence="1">
    <location>
        <begin position="28"/>
        <end position="101"/>
    </location>
</feature>
<keyword evidence="1" id="KW-0732">Signal</keyword>
<evidence type="ECO:0008006" key="4">
    <source>
        <dbReference type="Google" id="ProtNLM"/>
    </source>
</evidence>
<reference evidence="2 3" key="1">
    <citation type="submission" date="2017-08" db="EMBL/GenBank/DDBJ databases">
        <title>Mesorhizobium wenxinae sp. nov., a novel rhizobial species isolated from root nodules of chickpea (Cicer arietinum L.).</title>
        <authorList>
            <person name="Zhang J."/>
        </authorList>
    </citation>
    <scope>NUCLEOTIDE SEQUENCE [LARGE SCALE GENOMIC DNA]</scope>
    <source>
        <strain evidence="3">WYCCWR 10019</strain>
    </source>
</reference>
<gene>
    <name evidence="2" type="ORF">CIT31_14140</name>
</gene>